<dbReference type="Proteomes" id="UP000001982">
    <property type="component" value="Chromosome"/>
</dbReference>
<evidence type="ECO:0000313" key="7">
    <source>
        <dbReference type="Proteomes" id="UP000001982"/>
    </source>
</evidence>
<dbReference type="CDD" id="cd16331">
    <property type="entry name" value="YjgA-like"/>
    <property type="match status" value="1"/>
</dbReference>
<dbReference type="KEGG" id="sdn:Sden_3068"/>
<dbReference type="Gene3D" id="1.10.60.30">
    <property type="entry name" value="PSPTO4464-like domains"/>
    <property type="match status" value="2"/>
</dbReference>
<dbReference type="GO" id="GO:0019843">
    <property type="term" value="F:rRNA binding"/>
    <property type="evidence" value="ECO:0007669"/>
    <property type="project" value="UniProtKB-UniRule"/>
</dbReference>
<dbReference type="STRING" id="318161.Sden_3068"/>
<dbReference type="RefSeq" id="WP_011497492.1">
    <property type="nucleotide sequence ID" value="NC_007954.1"/>
</dbReference>
<evidence type="ECO:0000256" key="1">
    <source>
        <dbReference type="ARBA" id="ARBA00022490"/>
    </source>
</evidence>
<dbReference type="PANTHER" id="PTHR38101">
    <property type="entry name" value="UPF0307 PROTEIN YJGA"/>
    <property type="match status" value="1"/>
</dbReference>
<keyword evidence="4 5" id="KW-0694">RNA-binding</keyword>
<comment type="function">
    <text evidence="5">Member of a network of 50S ribosomal subunit biogenesis factors which assembles along the 30S-50S interface, preventing incorrect 23S rRNA structures from forming. Promotes peptidyl transferase center (PTC) maturation.</text>
</comment>
<dbReference type="EMBL" id="CP000302">
    <property type="protein sequence ID" value="ABE56346.1"/>
    <property type="molecule type" value="Genomic_DNA"/>
</dbReference>
<dbReference type="InterPro" id="IPR006839">
    <property type="entry name" value="DarP"/>
</dbReference>
<comment type="subcellular location">
    <subcellularLocation>
        <location evidence="5">Cytoplasm</location>
    </subcellularLocation>
    <text evidence="5">Associates with late stage pre-50S ribosomal subunits.</text>
</comment>
<evidence type="ECO:0000256" key="5">
    <source>
        <dbReference type="HAMAP-Rule" id="MF_00765"/>
    </source>
</evidence>
<dbReference type="HAMAP" id="MF_00765">
    <property type="entry name" value="DarP"/>
    <property type="match status" value="1"/>
</dbReference>
<dbReference type="HOGENOM" id="CLU_106757_2_0_6"/>
<gene>
    <name evidence="5" type="primary">darP</name>
    <name evidence="6" type="ordered locus">Sden_3068</name>
</gene>
<dbReference type="GO" id="GO:0005829">
    <property type="term" value="C:cytosol"/>
    <property type="evidence" value="ECO:0007669"/>
    <property type="project" value="TreeGrafter"/>
</dbReference>
<keyword evidence="1 5" id="KW-0963">Cytoplasm</keyword>
<dbReference type="PANTHER" id="PTHR38101:SF1">
    <property type="entry name" value="UPF0307 PROTEIN YJGA"/>
    <property type="match status" value="1"/>
</dbReference>
<dbReference type="AlphaFoldDB" id="Q12JN0"/>
<proteinExistence type="inferred from homology"/>
<dbReference type="OrthoDB" id="5293604at2"/>
<evidence type="ECO:0000313" key="6">
    <source>
        <dbReference type="EMBL" id="ABE56346.1"/>
    </source>
</evidence>
<dbReference type="eggNOG" id="COG3028">
    <property type="taxonomic scope" value="Bacteria"/>
</dbReference>
<keyword evidence="3 5" id="KW-0699">rRNA-binding</keyword>
<reference evidence="6 7" key="1">
    <citation type="submission" date="2006-03" db="EMBL/GenBank/DDBJ databases">
        <title>Complete sequence of Shewanella denitrificans OS217.</title>
        <authorList>
            <consortium name="US DOE Joint Genome Institute"/>
            <person name="Copeland A."/>
            <person name="Lucas S."/>
            <person name="Lapidus A."/>
            <person name="Barry K."/>
            <person name="Detter J.C."/>
            <person name="Glavina del Rio T."/>
            <person name="Hammon N."/>
            <person name="Israni S."/>
            <person name="Dalin E."/>
            <person name="Tice H."/>
            <person name="Pitluck S."/>
            <person name="Brettin T."/>
            <person name="Bruce D."/>
            <person name="Han C."/>
            <person name="Tapia R."/>
            <person name="Gilna P."/>
            <person name="Kiss H."/>
            <person name="Schmutz J."/>
            <person name="Larimer F."/>
            <person name="Land M."/>
            <person name="Hauser L."/>
            <person name="Kyrpides N."/>
            <person name="Lykidis A."/>
            <person name="Richardson P."/>
        </authorList>
    </citation>
    <scope>NUCLEOTIDE SEQUENCE [LARGE SCALE GENOMIC DNA]</scope>
    <source>
        <strain evidence="7">OS217 / ATCC BAA-1090 / DSM 15013</strain>
    </source>
</reference>
<dbReference type="SUPFAM" id="SSF158710">
    <property type="entry name" value="PSPTO4464-like"/>
    <property type="match status" value="1"/>
</dbReference>
<protein>
    <recommendedName>
        <fullName evidence="5">Dual-action ribosomal maturation protein DarP</fullName>
    </recommendedName>
    <alternativeName>
        <fullName evidence="5">Large ribosomal subunit assembly factor DarP</fullName>
    </alternativeName>
</protein>
<dbReference type="Pfam" id="PF04751">
    <property type="entry name" value="DarP"/>
    <property type="match status" value="1"/>
</dbReference>
<keyword evidence="2 5" id="KW-0690">Ribosome biogenesis</keyword>
<name>Q12JN0_SHEDO</name>
<sequence>MKIVGDSEHFQQPYDNDDEYVSRTGQKVESEAAQKLGMRLVDLSKSQLARMELDEFLYDAILHSKNIKTKTEAYRRHLQYIGKLMRGFDPEPIEATLDKILNKNNNETAQVHIFEKMRERLLTLGDDEINALIELHPQLDRQKLRQLIRQANKELAKGPDSKSSRELFKYLRSEITE</sequence>
<evidence type="ECO:0000256" key="3">
    <source>
        <dbReference type="ARBA" id="ARBA00022730"/>
    </source>
</evidence>
<keyword evidence="7" id="KW-1185">Reference proteome</keyword>
<dbReference type="GO" id="GO:0043022">
    <property type="term" value="F:ribosome binding"/>
    <property type="evidence" value="ECO:0007669"/>
    <property type="project" value="UniProtKB-UniRule"/>
</dbReference>
<dbReference type="NCBIfam" id="NF003593">
    <property type="entry name" value="PRK05255.1-1"/>
    <property type="match status" value="1"/>
</dbReference>
<dbReference type="GO" id="GO:1902626">
    <property type="term" value="P:assembly of large subunit precursor of preribosome"/>
    <property type="evidence" value="ECO:0007669"/>
    <property type="project" value="UniProtKB-UniRule"/>
</dbReference>
<organism evidence="6 7">
    <name type="scientific">Shewanella denitrificans (strain OS217 / ATCC BAA-1090 / DSM 15013)</name>
    <dbReference type="NCBI Taxonomy" id="318161"/>
    <lineage>
        <taxon>Bacteria</taxon>
        <taxon>Pseudomonadati</taxon>
        <taxon>Pseudomonadota</taxon>
        <taxon>Gammaproteobacteria</taxon>
        <taxon>Alteromonadales</taxon>
        <taxon>Shewanellaceae</taxon>
        <taxon>Shewanella</taxon>
    </lineage>
</organism>
<dbReference type="PIRSF" id="PIRSF016183">
    <property type="entry name" value="UCP016183"/>
    <property type="match status" value="1"/>
</dbReference>
<evidence type="ECO:0000256" key="4">
    <source>
        <dbReference type="ARBA" id="ARBA00022884"/>
    </source>
</evidence>
<accession>Q12JN0</accession>
<dbReference type="InterPro" id="IPR023153">
    <property type="entry name" value="DarP_sf"/>
</dbReference>
<comment type="similarity">
    <text evidence="5">Belongs to the DarP family.</text>
</comment>
<evidence type="ECO:0000256" key="2">
    <source>
        <dbReference type="ARBA" id="ARBA00022517"/>
    </source>
</evidence>